<keyword evidence="2" id="KW-1185">Reference proteome</keyword>
<evidence type="ECO:0000313" key="2">
    <source>
        <dbReference type="Proteomes" id="UP001177260"/>
    </source>
</evidence>
<evidence type="ECO:0000313" key="1">
    <source>
        <dbReference type="EMBL" id="KAK1147838.1"/>
    </source>
</evidence>
<accession>A0ACC3BAZ5</accession>
<reference evidence="1 2" key="1">
    <citation type="journal article" date="2023" name="ACS Omega">
        <title>Identification of the Neoaspergillic Acid Biosynthesis Gene Cluster by Establishing an In Vitro CRISPR-Ribonucleoprotein Genetic System in Aspergillus melleus.</title>
        <authorList>
            <person name="Yuan B."/>
            <person name="Grau M.F."/>
            <person name="Murata R.M."/>
            <person name="Torok T."/>
            <person name="Venkateswaran K."/>
            <person name="Stajich J.E."/>
            <person name="Wang C.C.C."/>
        </authorList>
    </citation>
    <scope>NUCLEOTIDE SEQUENCE [LARGE SCALE GENOMIC DNA]</scope>
    <source>
        <strain evidence="1 2">IMV 1140</strain>
    </source>
</reference>
<protein>
    <submittedName>
        <fullName evidence="1">Uncharacterized protein</fullName>
    </submittedName>
</protein>
<dbReference type="EMBL" id="JAOPJF010000010">
    <property type="protein sequence ID" value="KAK1147838.1"/>
    <property type="molecule type" value="Genomic_DNA"/>
</dbReference>
<sequence>MPIKFEPYMHDLLVYYSTTGWKILYSIEEKTGCNPMVDYWLPLAFNDAALLNVLIGCAASFRFKSQFLPGCPILIRHLNEAMNIVNHKLTTTSTSEDVSDETLAVVATLAMIQKTIGSNYAWNIHMRGLKRLVDLRGGMGSLDNKPFIKSKILRYAIIVDP</sequence>
<comment type="caution">
    <text evidence="1">The sequence shown here is derived from an EMBL/GenBank/DDBJ whole genome shotgun (WGS) entry which is preliminary data.</text>
</comment>
<proteinExistence type="predicted"/>
<organism evidence="1 2">
    <name type="scientific">Aspergillus melleus</name>
    <dbReference type="NCBI Taxonomy" id="138277"/>
    <lineage>
        <taxon>Eukaryota</taxon>
        <taxon>Fungi</taxon>
        <taxon>Dikarya</taxon>
        <taxon>Ascomycota</taxon>
        <taxon>Pezizomycotina</taxon>
        <taxon>Eurotiomycetes</taxon>
        <taxon>Eurotiomycetidae</taxon>
        <taxon>Eurotiales</taxon>
        <taxon>Aspergillaceae</taxon>
        <taxon>Aspergillus</taxon>
        <taxon>Aspergillus subgen. Circumdati</taxon>
    </lineage>
</organism>
<name>A0ACC3BAZ5_9EURO</name>
<gene>
    <name evidence="1" type="ORF">N8T08_000351</name>
</gene>
<dbReference type="Proteomes" id="UP001177260">
    <property type="component" value="Unassembled WGS sequence"/>
</dbReference>